<dbReference type="EMBL" id="JAULSV010000001">
    <property type="protein sequence ID" value="KAK0656653.1"/>
    <property type="molecule type" value="Genomic_DNA"/>
</dbReference>
<keyword evidence="2" id="KW-0677">Repeat</keyword>
<evidence type="ECO:0000256" key="3">
    <source>
        <dbReference type="SAM" id="MobiDB-lite"/>
    </source>
</evidence>
<dbReference type="SMART" id="SM00369">
    <property type="entry name" value="LRR_TYP"/>
    <property type="match status" value="2"/>
</dbReference>
<feature type="compositionally biased region" description="Polar residues" evidence="3">
    <location>
        <begin position="80"/>
        <end position="89"/>
    </location>
</feature>
<evidence type="ECO:0000256" key="1">
    <source>
        <dbReference type="ARBA" id="ARBA00022614"/>
    </source>
</evidence>
<comment type="caution">
    <text evidence="4">The sequence shown here is derived from an EMBL/GenBank/DDBJ whole genome shotgun (WGS) entry which is preliminary data.</text>
</comment>
<evidence type="ECO:0000313" key="5">
    <source>
        <dbReference type="Proteomes" id="UP001174936"/>
    </source>
</evidence>
<dbReference type="Proteomes" id="UP001174936">
    <property type="component" value="Unassembled WGS sequence"/>
</dbReference>
<reference evidence="4" key="1">
    <citation type="submission" date="2023-06" db="EMBL/GenBank/DDBJ databases">
        <title>Genome-scale phylogeny and comparative genomics of the fungal order Sordariales.</title>
        <authorList>
            <consortium name="Lawrence Berkeley National Laboratory"/>
            <person name="Hensen N."/>
            <person name="Bonometti L."/>
            <person name="Westerberg I."/>
            <person name="Brannstrom I.O."/>
            <person name="Guillou S."/>
            <person name="Cros-Aarteil S."/>
            <person name="Calhoun S."/>
            <person name="Haridas S."/>
            <person name="Kuo A."/>
            <person name="Mondo S."/>
            <person name="Pangilinan J."/>
            <person name="Riley R."/>
            <person name="Labutti K."/>
            <person name="Andreopoulos B."/>
            <person name="Lipzen A."/>
            <person name="Chen C."/>
            <person name="Yanf M."/>
            <person name="Daum C."/>
            <person name="Ng V."/>
            <person name="Clum A."/>
            <person name="Steindorff A."/>
            <person name="Ohm R."/>
            <person name="Martin F."/>
            <person name="Silar P."/>
            <person name="Natvig D."/>
            <person name="Lalanne C."/>
            <person name="Gautier V."/>
            <person name="Ament-Velasquez S.L."/>
            <person name="Kruys A."/>
            <person name="Hutchinson M.I."/>
            <person name="Powell A.J."/>
            <person name="Barry K."/>
            <person name="Miller A.N."/>
            <person name="Grigoriev I.V."/>
            <person name="Debuchy R."/>
            <person name="Gladieux P."/>
            <person name="Thoren M.H."/>
            <person name="Johannesson H."/>
        </authorList>
    </citation>
    <scope>NUCLEOTIDE SEQUENCE</scope>
    <source>
        <strain evidence="4">SMH2532-1</strain>
    </source>
</reference>
<dbReference type="PROSITE" id="PS51450">
    <property type="entry name" value="LRR"/>
    <property type="match status" value="1"/>
</dbReference>
<evidence type="ECO:0000313" key="4">
    <source>
        <dbReference type="EMBL" id="KAK0656653.1"/>
    </source>
</evidence>
<dbReference type="InterPro" id="IPR003591">
    <property type="entry name" value="Leu-rich_rpt_typical-subtyp"/>
</dbReference>
<dbReference type="AlphaFoldDB" id="A0AA39YQ56"/>
<organism evidence="4 5">
    <name type="scientific">Cercophora newfieldiana</name>
    <dbReference type="NCBI Taxonomy" id="92897"/>
    <lineage>
        <taxon>Eukaryota</taxon>
        <taxon>Fungi</taxon>
        <taxon>Dikarya</taxon>
        <taxon>Ascomycota</taxon>
        <taxon>Pezizomycotina</taxon>
        <taxon>Sordariomycetes</taxon>
        <taxon>Sordariomycetidae</taxon>
        <taxon>Sordariales</taxon>
        <taxon>Lasiosphaeriaceae</taxon>
        <taxon>Cercophora</taxon>
    </lineage>
</organism>
<dbReference type="GO" id="GO:0005737">
    <property type="term" value="C:cytoplasm"/>
    <property type="evidence" value="ECO:0007669"/>
    <property type="project" value="TreeGrafter"/>
</dbReference>
<sequence length="552" mass="61474">MAEEPTLPRLPGPGYAAPPAALFSKGRKRGRMAFGSASVALSTSSDPAVFSSDDDPALDNYMHGGARRKKRYVGSWFDQQPALSESNDSAMGDEMRRPMPKPQARQFRRQLDSGVWMAQDDSTDNDEYSELDLRPAKIVTPSKGFAPSTVFTPSKLSSPPIQRSKFTVQEVHAQECIQKCIDEGTEEVDLNQMSLETISDSILEPINQIAPIPTVTKDVAFEQRDPEIKLYLSSNWLTQFPAAIIHLQHLTVLSLRGNRLTQIPPAIASLKNLKTLNVAQNSLRHLPGELVDLMQRGSTLCELHVHPNPFYRPVEGAKYRLFGADEYDKSLKRRHMEVTPGLWQGKTTVLRARTPVQFADSARNILSEFELPDPDALLTPEEARLRLEDFSELETPAGVADPSPSSERSFEPVGAPSLFDLALRAAVRHPDAAEIEDAIDDCTMYGSLRPGHKTVFERARNIRQLGGQECCVCGRKTLNPVTEWVEFRELCPTIIQTGANGVVEWSRTECLQEAWVPFLRRGCSWDCIPAKAPIPSDTFAAMKQPVPLCLWR</sequence>
<protein>
    <submittedName>
        <fullName evidence="4">Uncharacterized protein</fullName>
    </submittedName>
</protein>
<dbReference type="Gene3D" id="3.80.10.10">
    <property type="entry name" value="Ribonuclease Inhibitor"/>
    <property type="match status" value="1"/>
</dbReference>
<evidence type="ECO:0000256" key="2">
    <source>
        <dbReference type="ARBA" id="ARBA00022737"/>
    </source>
</evidence>
<accession>A0AA39YQ56</accession>
<keyword evidence="5" id="KW-1185">Reference proteome</keyword>
<feature type="region of interest" description="Disordered" evidence="3">
    <location>
        <begin position="80"/>
        <end position="104"/>
    </location>
</feature>
<dbReference type="SUPFAM" id="SSF52075">
    <property type="entry name" value="Outer arm dynein light chain 1"/>
    <property type="match status" value="1"/>
</dbReference>
<gene>
    <name evidence="4" type="ORF">B0T16DRAFT_366218</name>
</gene>
<keyword evidence="1" id="KW-0433">Leucine-rich repeat</keyword>
<dbReference type="InterPro" id="IPR032675">
    <property type="entry name" value="LRR_dom_sf"/>
</dbReference>
<dbReference type="InterPro" id="IPR001611">
    <property type="entry name" value="Leu-rich_rpt"/>
</dbReference>
<proteinExistence type="predicted"/>
<dbReference type="InterPro" id="IPR050216">
    <property type="entry name" value="LRR_domain-containing"/>
</dbReference>
<dbReference type="PANTHER" id="PTHR48051:SF36">
    <property type="entry name" value="CASPASE FAMILY P20 DOMAIN-CONTAINING PROTEIN"/>
    <property type="match status" value="1"/>
</dbReference>
<name>A0AA39YQ56_9PEZI</name>
<dbReference type="Pfam" id="PF13855">
    <property type="entry name" value="LRR_8"/>
    <property type="match status" value="1"/>
</dbReference>
<dbReference type="PANTHER" id="PTHR48051">
    <property type="match status" value="1"/>
</dbReference>